<dbReference type="EMBL" id="JAVDWU010000007">
    <property type="protein sequence ID" value="MDR7151503.1"/>
    <property type="molecule type" value="Genomic_DNA"/>
</dbReference>
<dbReference type="Gene3D" id="3.40.30.10">
    <property type="entry name" value="Glutaredoxin"/>
    <property type="match status" value="1"/>
</dbReference>
<keyword evidence="2" id="KW-0413">Isomerase</keyword>
<dbReference type="CDD" id="cd02947">
    <property type="entry name" value="TRX_family"/>
    <property type="match status" value="1"/>
</dbReference>
<dbReference type="SUPFAM" id="SSF52833">
    <property type="entry name" value="Thioredoxin-like"/>
    <property type="match status" value="1"/>
</dbReference>
<dbReference type="InterPro" id="IPR013766">
    <property type="entry name" value="Thioredoxin_domain"/>
</dbReference>
<reference evidence="2 3" key="1">
    <citation type="submission" date="2023-07" db="EMBL/GenBank/DDBJ databases">
        <title>Sorghum-associated microbial communities from plants grown in Nebraska, USA.</title>
        <authorList>
            <person name="Schachtman D."/>
        </authorList>
    </citation>
    <scope>NUCLEOTIDE SEQUENCE [LARGE SCALE GENOMIC DNA]</scope>
    <source>
        <strain evidence="2 3">4249</strain>
    </source>
</reference>
<protein>
    <submittedName>
        <fullName evidence="2">Thiol-disulfide isomerase/thioredoxin</fullName>
    </submittedName>
</protein>
<dbReference type="RefSeq" id="WP_310318997.1">
    <property type="nucleotide sequence ID" value="NZ_JAVDWU010000007.1"/>
</dbReference>
<evidence type="ECO:0000313" key="3">
    <source>
        <dbReference type="Proteomes" id="UP001265700"/>
    </source>
</evidence>
<comment type="caution">
    <text evidence="2">The sequence shown here is derived from an EMBL/GenBank/DDBJ whole genome shotgun (WGS) entry which is preliminary data.</text>
</comment>
<evidence type="ECO:0000313" key="2">
    <source>
        <dbReference type="EMBL" id="MDR7151503.1"/>
    </source>
</evidence>
<organism evidence="2 3">
    <name type="scientific">Hydrogenophaga palleronii</name>
    <dbReference type="NCBI Taxonomy" id="65655"/>
    <lineage>
        <taxon>Bacteria</taxon>
        <taxon>Pseudomonadati</taxon>
        <taxon>Pseudomonadota</taxon>
        <taxon>Betaproteobacteria</taxon>
        <taxon>Burkholderiales</taxon>
        <taxon>Comamonadaceae</taxon>
        <taxon>Hydrogenophaga</taxon>
    </lineage>
</organism>
<sequence length="116" mass="12665">MTMHVVCLCAAWCGTCRDYLPVFTALAEAQPGWRTHWVDVEDFEAALDEADITTFPMILIANGEGTLCFAGPVTPQPGMLQRLCDAARQGSLRLGDAEAATWQPLLEALQIRRSVA</sequence>
<proteinExistence type="predicted"/>
<dbReference type="GO" id="GO:0016853">
    <property type="term" value="F:isomerase activity"/>
    <property type="evidence" value="ECO:0007669"/>
    <property type="project" value="UniProtKB-KW"/>
</dbReference>
<dbReference type="InterPro" id="IPR036249">
    <property type="entry name" value="Thioredoxin-like_sf"/>
</dbReference>
<dbReference type="Proteomes" id="UP001265700">
    <property type="component" value="Unassembled WGS sequence"/>
</dbReference>
<name>A0ABU1WQC1_9BURK</name>
<keyword evidence="3" id="KW-1185">Reference proteome</keyword>
<accession>A0ABU1WQC1</accession>
<feature type="domain" description="Thioredoxin" evidence="1">
    <location>
        <begin position="4"/>
        <end position="64"/>
    </location>
</feature>
<dbReference type="Pfam" id="PF00085">
    <property type="entry name" value="Thioredoxin"/>
    <property type="match status" value="1"/>
</dbReference>
<evidence type="ECO:0000259" key="1">
    <source>
        <dbReference type="Pfam" id="PF00085"/>
    </source>
</evidence>
<gene>
    <name evidence="2" type="ORF">J2W49_003479</name>
</gene>